<dbReference type="AlphaFoldDB" id="A0A812TGD0"/>
<evidence type="ECO:0000313" key="3">
    <source>
        <dbReference type="EMBL" id="CAE7525644.1"/>
    </source>
</evidence>
<dbReference type="EMBL" id="CAJNJA010024374">
    <property type="protein sequence ID" value="CAE7525644.1"/>
    <property type="molecule type" value="Genomic_DNA"/>
</dbReference>
<proteinExistence type="predicted"/>
<feature type="region of interest" description="Disordered" evidence="1">
    <location>
        <begin position="346"/>
        <end position="381"/>
    </location>
</feature>
<dbReference type="Pfam" id="PF13391">
    <property type="entry name" value="HNH_2"/>
    <property type="match status" value="1"/>
</dbReference>
<evidence type="ECO:0000256" key="1">
    <source>
        <dbReference type="SAM" id="MobiDB-lite"/>
    </source>
</evidence>
<keyword evidence="4" id="KW-1185">Reference proteome</keyword>
<reference evidence="3" key="1">
    <citation type="submission" date="2021-02" db="EMBL/GenBank/DDBJ databases">
        <authorList>
            <person name="Dougan E. K."/>
            <person name="Rhodes N."/>
            <person name="Thang M."/>
            <person name="Chan C."/>
        </authorList>
    </citation>
    <scope>NUCLEOTIDE SEQUENCE</scope>
</reference>
<feature type="domain" description="HNH nuclease" evidence="2">
    <location>
        <begin position="138"/>
        <end position="201"/>
    </location>
</feature>
<sequence>MEDFSAVADTRDDLLAWVACRLQGFSEDVVVKVQTLLARSSKKIMLEYSTDQLLFLLRADLEQITAYQITVTLHSGMHPGSSVLLNGFEKGTKTLLMLLKNILEVKPIEESSAHSYDRAQWFANVQDYYIGGKFQPWCSVLGFLFPNGRYDFGISVVAEHLIPHQQATTAHMLAIELHHPRNGILLCRHLEKLFQAGHWSLVPLSYDDETHLLSCRVHVSQDYRETRLYDFCDAKPPRPLMVKLGPGQLEHLSMEALHGQEVKLRRPYIRSLFLKNLMASGEHKELPNPMHRSRIGTYKSLCTELERMNMDVVLAGSVSQMDDDEELQPEAGFGISPPTLIIGQLEVQEPAKSSSSQSREPISTDQQGQRRIWRSRTYSLS</sequence>
<accession>A0A812TGD0</accession>
<protein>
    <recommendedName>
        <fullName evidence="2">HNH nuclease domain-containing protein</fullName>
    </recommendedName>
</protein>
<evidence type="ECO:0000259" key="2">
    <source>
        <dbReference type="Pfam" id="PF13391"/>
    </source>
</evidence>
<dbReference type="Proteomes" id="UP000601435">
    <property type="component" value="Unassembled WGS sequence"/>
</dbReference>
<dbReference type="InterPro" id="IPR003615">
    <property type="entry name" value="HNH_nuc"/>
</dbReference>
<comment type="caution">
    <text evidence="3">The sequence shown here is derived from an EMBL/GenBank/DDBJ whole genome shotgun (WGS) entry which is preliminary data.</text>
</comment>
<name>A0A812TGD0_9DINO</name>
<evidence type="ECO:0000313" key="4">
    <source>
        <dbReference type="Proteomes" id="UP000601435"/>
    </source>
</evidence>
<dbReference type="OrthoDB" id="5386595at2759"/>
<gene>
    <name evidence="3" type="ORF">SNEC2469_LOCUS15059</name>
</gene>
<feature type="compositionally biased region" description="Polar residues" evidence="1">
    <location>
        <begin position="351"/>
        <end position="369"/>
    </location>
</feature>
<organism evidence="3 4">
    <name type="scientific">Symbiodinium necroappetens</name>
    <dbReference type="NCBI Taxonomy" id="1628268"/>
    <lineage>
        <taxon>Eukaryota</taxon>
        <taxon>Sar</taxon>
        <taxon>Alveolata</taxon>
        <taxon>Dinophyceae</taxon>
        <taxon>Suessiales</taxon>
        <taxon>Symbiodiniaceae</taxon>
        <taxon>Symbiodinium</taxon>
    </lineage>
</organism>